<gene>
    <name evidence="1" type="ORF">DARMORV10_C07P41880.1</name>
</gene>
<dbReference type="Proteomes" id="UP001295469">
    <property type="component" value="Chromosome C07"/>
</dbReference>
<name>A0A816MRB7_BRANA</name>
<evidence type="ECO:0000313" key="1">
    <source>
        <dbReference type="EMBL" id="CAF2013923.1"/>
    </source>
</evidence>
<feature type="non-terminal residue" evidence="1">
    <location>
        <position position="1"/>
    </location>
</feature>
<dbReference type="AlphaFoldDB" id="A0A816MRB7"/>
<accession>A0A816MRB7</accession>
<protein>
    <submittedName>
        <fullName evidence="1">(rape) hypothetical protein</fullName>
    </submittedName>
</protein>
<dbReference type="EMBL" id="HG994371">
    <property type="protein sequence ID" value="CAF2013923.1"/>
    <property type="molecule type" value="Genomic_DNA"/>
</dbReference>
<proteinExistence type="predicted"/>
<reference evidence="1" key="1">
    <citation type="submission" date="2021-01" db="EMBL/GenBank/DDBJ databases">
        <authorList>
            <consortium name="Genoscope - CEA"/>
            <person name="William W."/>
        </authorList>
    </citation>
    <scope>NUCLEOTIDE SEQUENCE</scope>
</reference>
<sequence length="40" mass="4540">SKHTIIVVCFAATVLESECTLFNSLYDVASFFIFDCYLTK</sequence>
<organism evidence="1">
    <name type="scientific">Brassica napus</name>
    <name type="common">Rape</name>
    <dbReference type="NCBI Taxonomy" id="3708"/>
    <lineage>
        <taxon>Eukaryota</taxon>
        <taxon>Viridiplantae</taxon>
        <taxon>Streptophyta</taxon>
        <taxon>Embryophyta</taxon>
        <taxon>Tracheophyta</taxon>
        <taxon>Spermatophyta</taxon>
        <taxon>Magnoliopsida</taxon>
        <taxon>eudicotyledons</taxon>
        <taxon>Gunneridae</taxon>
        <taxon>Pentapetalae</taxon>
        <taxon>rosids</taxon>
        <taxon>malvids</taxon>
        <taxon>Brassicales</taxon>
        <taxon>Brassicaceae</taxon>
        <taxon>Brassiceae</taxon>
        <taxon>Brassica</taxon>
    </lineage>
</organism>